<dbReference type="KEGG" id="pbas:SMSP2_02601"/>
<dbReference type="RefSeq" id="WP_146684433.1">
    <property type="nucleotide sequence ID" value="NZ_CP019646.1"/>
</dbReference>
<gene>
    <name evidence="1" type="ORF">SMSP2_02601</name>
</gene>
<sequence length="512" mass="59469">MTVHTINDADFIKFLSPHVRSLINISRYLANHSEPRTIITRPLLMKFLAQATKAEELLDMYGASRNRNWSEFRMLVATIKRFSDVSYELIHIRKSLPHYRLLTGVEEFGRATDDIIRFTGRVLTNAAKALAEYSDALGFTISPRQYRDEDYYENLIIGRLAKNFENLKNADVAKEVALLSTKFLGLAANFDLRNIIEAQSPKDYDSYMYSPISEENFLFLEQSFHRLQSLYDTRVSRTNTENEDKDLIVLRGHISVVMHILRVASSLTHFYERHLGTQRSLLAPTGDSLVTSITLLLYINSYSVYYLKHFVLSARLLCQEMLRRYAQDTEIELPIPVFRGFHVRPTVLVSAIVKHYGSKVTAEYDGVEYDPETPLSMFSLNEFVNQKKRDHISHIINDLEEVNKVYKDGELENKCRDMLYQLYSENKIVIYSQPLQLSKMLSDDLTLRQNLTEEIKRQMQIGCLDVVKEYKVKFKGDQRVLDDIKLLAECGYGEDPMGHNIPLPDRLRYLRR</sequence>
<dbReference type="Proteomes" id="UP000188181">
    <property type="component" value="Chromosome"/>
</dbReference>
<dbReference type="EMBL" id="CP019646">
    <property type="protein sequence ID" value="AQQ72220.1"/>
    <property type="molecule type" value="Genomic_DNA"/>
</dbReference>
<name>A0A1Q2MHQ6_9BACT</name>
<dbReference type="OrthoDB" id="256762at2"/>
<keyword evidence="2" id="KW-1185">Reference proteome</keyword>
<dbReference type="AlphaFoldDB" id="A0A1Q2MHQ6"/>
<reference evidence="2" key="1">
    <citation type="submission" date="2017-02" db="EMBL/GenBank/DDBJ databases">
        <title>Comparative genomics and description of representatives of a novel lineage of planctomycetes thriving in anoxic sediments.</title>
        <authorList>
            <person name="Spring S."/>
            <person name="Bunk B."/>
            <person name="Sproer C."/>
        </authorList>
    </citation>
    <scope>NUCLEOTIDE SEQUENCE [LARGE SCALE GENOMIC DNA]</scope>
    <source>
        <strain evidence="2">SM-Chi-D1</strain>
    </source>
</reference>
<proteinExistence type="predicted"/>
<accession>A0A1Q2MHQ6</accession>
<organism evidence="1 2">
    <name type="scientific">Limihaloglobus sulfuriphilus</name>
    <dbReference type="NCBI Taxonomy" id="1851148"/>
    <lineage>
        <taxon>Bacteria</taxon>
        <taxon>Pseudomonadati</taxon>
        <taxon>Planctomycetota</taxon>
        <taxon>Phycisphaerae</taxon>
        <taxon>Sedimentisphaerales</taxon>
        <taxon>Sedimentisphaeraceae</taxon>
        <taxon>Limihaloglobus</taxon>
    </lineage>
</organism>
<evidence type="ECO:0000313" key="1">
    <source>
        <dbReference type="EMBL" id="AQQ72220.1"/>
    </source>
</evidence>
<protein>
    <submittedName>
        <fullName evidence="1">Uncharacterized protein</fullName>
    </submittedName>
</protein>
<evidence type="ECO:0000313" key="2">
    <source>
        <dbReference type="Proteomes" id="UP000188181"/>
    </source>
</evidence>
<dbReference type="STRING" id="1851148.SMSP2_02601"/>